<feature type="domain" description="F5/8 type C" evidence="2">
    <location>
        <begin position="71"/>
        <end position="225"/>
    </location>
</feature>
<dbReference type="SUPFAM" id="SSF49785">
    <property type="entry name" value="Galactose-binding domain-like"/>
    <property type="match status" value="1"/>
</dbReference>
<dbReference type="Proteomes" id="UP000887568">
    <property type="component" value="Unplaced"/>
</dbReference>
<proteinExistence type="predicted"/>
<feature type="signal peptide" evidence="1">
    <location>
        <begin position="1"/>
        <end position="25"/>
    </location>
</feature>
<dbReference type="RefSeq" id="XP_038060582.1">
    <property type="nucleotide sequence ID" value="XM_038204654.1"/>
</dbReference>
<keyword evidence="4" id="KW-1185">Reference proteome</keyword>
<dbReference type="EnsemblMetazoa" id="XM_038204654.1">
    <property type="protein sequence ID" value="XP_038060582.1"/>
    <property type="gene ID" value="LOC119731471"/>
</dbReference>
<dbReference type="Pfam" id="PF00754">
    <property type="entry name" value="F5_F8_type_C"/>
    <property type="match status" value="1"/>
</dbReference>
<dbReference type="PANTHER" id="PTHR24543">
    <property type="entry name" value="MULTICOPPER OXIDASE-RELATED"/>
    <property type="match status" value="1"/>
</dbReference>
<dbReference type="InterPro" id="IPR008979">
    <property type="entry name" value="Galactose-bd-like_sf"/>
</dbReference>
<feature type="chain" id="PRO_5037548325" description="F5/8 type C domain-containing protein" evidence="1">
    <location>
        <begin position="26"/>
        <end position="228"/>
    </location>
</feature>
<evidence type="ECO:0000313" key="4">
    <source>
        <dbReference type="Proteomes" id="UP000887568"/>
    </source>
</evidence>
<evidence type="ECO:0000313" key="3">
    <source>
        <dbReference type="EnsemblMetazoa" id="XP_038060582.1"/>
    </source>
</evidence>
<dbReference type="AlphaFoldDB" id="A0A914A9Q4"/>
<sequence>MTAMLSTYLALATFLVSVYVHLGNADGEVRSCNYYGRPPKPVPGERWMKTALREAYHRCNQQNYAGPTGCCNGKPLGMKDGSIPDSSITELRHHHIWVTAFARLDDSRCWGFHLYNGYSWIQVDLGAMYSVSGLITRGHPGLYWVLEYQVSYSFDGDNWRNVTEASGTTKTSPEQMEAPKKFAGNIDGSSHVTTNFPIAVRTRFLRIEPTRCNSFCCLQFEVLGCSDI</sequence>
<dbReference type="GeneID" id="119731471"/>
<dbReference type="OrthoDB" id="2121828at2759"/>
<dbReference type="CDD" id="cd00057">
    <property type="entry name" value="FA58C"/>
    <property type="match status" value="1"/>
</dbReference>
<organism evidence="3 4">
    <name type="scientific">Patiria miniata</name>
    <name type="common">Bat star</name>
    <name type="synonym">Asterina miniata</name>
    <dbReference type="NCBI Taxonomy" id="46514"/>
    <lineage>
        <taxon>Eukaryota</taxon>
        <taxon>Metazoa</taxon>
        <taxon>Echinodermata</taxon>
        <taxon>Eleutherozoa</taxon>
        <taxon>Asterozoa</taxon>
        <taxon>Asteroidea</taxon>
        <taxon>Valvatacea</taxon>
        <taxon>Valvatida</taxon>
        <taxon>Asterinidae</taxon>
        <taxon>Patiria</taxon>
    </lineage>
</organism>
<dbReference type="SMART" id="SM00231">
    <property type="entry name" value="FA58C"/>
    <property type="match status" value="1"/>
</dbReference>
<evidence type="ECO:0000259" key="2">
    <source>
        <dbReference type="PROSITE" id="PS50022"/>
    </source>
</evidence>
<evidence type="ECO:0000256" key="1">
    <source>
        <dbReference type="SAM" id="SignalP"/>
    </source>
</evidence>
<dbReference type="InterPro" id="IPR000421">
    <property type="entry name" value="FA58C"/>
</dbReference>
<dbReference type="Gene3D" id="2.60.120.260">
    <property type="entry name" value="Galactose-binding domain-like"/>
    <property type="match status" value="1"/>
</dbReference>
<protein>
    <recommendedName>
        <fullName evidence="2">F5/8 type C domain-containing protein</fullName>
    </recommendedName>
</protein>
<keyword evidence="1" id="KW-0732">Signal</keyword>
<accession>A0A914A9Q4</accession>
<reference evidence="3" key="1">
    <citation type="submission" date="2022-11" db="UniProtKB">
        <authorList>
            <consortium name="EnsemblMetazoa"/>
        </authorList>
    </citation>
    <scope>IDENTIFICATION</scope>
</reference>
<dbReference type="PROSITE" id="PS50022">
    <property type="entry name" value="FA58C_3"/>
    <property type="match status" value="1"/>
</dbReference>
<name>A0A914A9Q4_PATMI</name>